<dbReference type="AlphaFoldDB" id="A0A3M7PAR1"/>
<comment type="caution">
    <text evidence="2">The sequence shown here is derived from an EMBL/GenBank/DDBJ whole genome shotgun (WGS) entry which is preliminary data.</text>
</comment>
<feature type="transmembrane region" description="Helical" evidence="1">
    <location>
        <begin position="48"/>
        <end position="69"/>
    </location>
</feature>
<evidence type="ECO:0000313" key="3">
    <source>
        <dbReference type="Proteomes" id="UP000276133"/>
    </source>
</evidence>
<protein>
    <submittedName>
        <fullName evidence="2">Uncharacterized protein</fullName>
    </submittedName>
</protein>
<reference evidence="2 3" key="1">
    <citation type="journal article" date="2018" name="Sci. Rep.">
        <title>Genomic signatures of local adaptation to the degree of environmental predictability in rotifers.</title>
        <authorList>
            <person name="Franch-Gras L."/>
            <person name="Hahn C."/>
            <person name="Garcia-Roger E.M."/>
            <person name="Carmona M.J."/>
            <person name="Serra M."/>
            <person name="Gomez A."/>
        </authorList>
    </citation>
    <scope>NUCLEOTIDE SEQUENCE [LARGE SCALE GENOMIC DNA]</scope>
    <source>
        <strain evidence="2">HYR1</strain>
    </source>
</reference>
<keyword evidence="3" id="KW-1185">Reference proteome</keyword>
<evidence type="ECO:0000256" key="1">
    <source>
        <dbReference type="SAM" id="Phobius"/>
    </source>
</evidence>
<dbReference type="Proteomes" id="UP000276133">
    <property type="component" value="Unassembled WGS sequence"/>
</dbReference>
<proteinExistence type="predicted"/>
<evidence type="ECO:0000313" key="2">
    <source>
        <dbReference type="EMBL" id="RMZ95850.1"/>
    </source>
</evidence>
<keyword evidence="1" id="KW-1133">Transmembrane helix</keyword>
<sequence>MFLITSKKSREIIPGIVLTSNVFLSTLTGAGIGLIIGTFTSIKHLKGFGLYYGGLCGGIGSGIQSAFIYPEASPSFKVIAILTGIISGALVAKFFEERSQ</sequence>
<organism evidence="2 3">
    <name type="scientific">Brachionus plicatilis</name>
    <name type="common">Marine rotifer</name>
    <name type="synonym">Brachionus muelleri</name>
    <dbReference type="NCBI Taxonomy" id="10195"/>
    <lineage>
        <taxon>Eukaryota</taxon>
        <taxon>Metazoa</taxon>
        <taxon>Spiralia</taxon>
        <taxon>Gnathifera</taxon>
        <taxon>Rotifera</taxon>
        <taxon>Eurotatoria</taxon>
        <taxon>Monogononta</taxon>
        <taxon>Pseudotrocha</taxon>
        <taxon>Ploima</taxon>
        <taxon>Brachionidae</taxon>
        <taxon>Brachionus</taxon>
    </lineage>
</organism>
<gene>
    <name evidence="2" type="ORF">BpHYR1_003854</name>
</gene>
<dbReference type="EMBL" id="REGN01012329">
    <property type="protein sequence ID" value="RMZ95850.1"/>
    <property type="molecule type" value="Genomic_DNA"/>
</dbReference>
<name>A0A3M7PAR1_BRAPC</name>
<keyword evidence="1" id="KW-0812">Transmembrane</keyword>
<accession>A0A3M7PAR1</accession>
<feature type="transmembrane region" description="Helical" evidence="1">
    <location>
        <begin position="12"/>
        <end position="36"/>
    </location>
</feature>
<keyword evidence="1" id="KW-0472">Membrane</keyword>
<feature type="transmembrane region" description="Helical" evidence="1">
    <location>
        <begin position="75"/>
        <end position="95"/>
    </location>
</feature>